<dbReference type="CDD" id="cd05154">
    <property type="entry name" value="ACAD10_11_N-like"/>
    <property type="match status" value="1"/>
</dbReference>
<organism evidence="2">
    <name type="scientific">freshwater metagenome</name>
    <dbReference type="NCBI Taxonomy" id="449393"/>
    <lineage>
        <taxon>unclassified sequences</taxon>
        <taxon>metagenomes</taxon>
        <taxon>ecological metagenomes</taxon>
    </lineage>
</organism>
<dbReference type="InterPro" id="IPR011009">
    <property type="entry name" value="Kinase-like_dom_sf"/>
</dbReference>
<dbReference type="PANTHER" id="PTHR47829">
    <property type="entry name" value="HYDROLASE, PUTATIVE (AFU_ORTHOLOGUE AFUA_1G12880)-RELATED"/>
    <property type="match status" value="1"/>
</dbReference>
<name>A0A6J6I609_9ZZZZ</name>
<dbReference type="SUPFAM" id="SSF56112">
    <property type="entry name" value="Protein kinase-like (PK-like)"/>
    <property type="match status" value="1"/>
</dbReference>
<dbReference type="InterPro" id="IPR002575">
    <property type="entry name" value="Aminoglycoside_PTrfase"/>
</dbReference>
<reference evidence="2" key="1">
    <citation type="submission" date="2020-05" db="EMBL/GenBank/DDBJ databases">
        <authorList>
            <person name="Chiriac C."/>
            <person name="Salcher M."/>
            <person name="Ghai R."/>
            <person name="Kavagutti S V."/>
        </authorList>
    </citation>
    <scope>NUCLEOTIDE SEQUENCE</scope>
</reference>
<accession>A0A6J6I609</accession>
<protein>
    <submittedName>
        <fullName evidence="2">Unannotated protein</fullName>
    </submittedName>
</protein>
<sequence length="339" mass="37155">MPMQGIDEQRVEQWLNANIEGAQGPYEYHLIAGGRSNITFRVVDANGMQMVLRRPPMGHVLATAHDMAREHRLITAVGASNVPVPRTLGLCTDAEVNGAPFYVMAFVPGVVLDSPEKGNLLPVGLRQQASEDLIDVLADLHAVDVDAVGLGDLAKRDGYVERQVKRWSTQWQNSKTRELPAVDEVATLLGNNIPVQQGVSIAHGDYRFGNCLTDVENGRIAAVLDWELCTLGDPLADLGYVGIYWTDPGMPNMRGTDPSGIEGFPTFDHLVERYAKRTGRDCSNIGYYKAFASFRLAVICEGVYARYLHGAMGDQQIDLEPMKLTVETLAESALTAIKE</sequence>
<dbReference type="Gene3D" id="3.30.200.20">
    <property type="entry name" value="Phosphorylase Kinase, domain 1"/>
    <property type="match status" value="1"/>
</dbReference>
<proteinExistence type="predicted"/>
<gene>
    <name evidence="2" type="ORF">UFOPK1874_01032</name>
</gene>
<dbReference type="AlphaFoldDB" id="A0A6J6I609"/>
<evidence type="ECO:0000313" key="2">
    <source>
        <dbReference type="EMBL" id="CAB4620806.1"/>
    </source>
</evidence>
<dbReference type="InterPro" id="IPR052898">
    <property type="entry name" value="ACAD10-like"/>
</dbReference>
<feature type="domain" description="Aminoglycoside phosphotransferase" evidence="1">
    <location>
        <begin position="29"/>
        <end position="253"/>
    </location>
</feature>
<dbReference type="Pfam" id="PF01636">
    <property type="entry name" value="APH"/>
    <property type="match status" value="1"/>
</dbReference>
<dbReference type="PANTHER" id="PTHR47829:SF1">
    <property type="entry name" value="HAD FAMILY PHOSPHATASE"/>
    <property type="match status" value="1"/>
</dbReference>
<dbReference type="EMBL" id="CAEZUX010000141">
    <property type="protein sequence ID" value="CAB4620806.1"/>
    <property type="molecule type" value="Genomic_DNA"/>
</dbReference>
<dbReference type="InterPro" id="IPR041726">
    <property type="entry name" value="ACAD10_11_N"/>
</dbReference>
<evidence type="ECO:0000259" key="1">
    <source>
        <dbReference type="Pfam" id="PF01636"/>
    </source>
</evidence>
<dbReference type="Gene3D" id="3.90.1200.10">
    <property type="match status" value="1"/>
</dbReference>